<sequence length="67" mass="6427">MRISKLVLAMATCAGLAACGDTTGEQALLGGGAGAVGAAVVSADPLFGAVVGAAGNVLYCKTQNNCR</sequence>
<dbReference type="Proteomes" id="UP000050786">
    <property type="component" value="Unassembled WGS sequence"/>
</dbReference>
<keyword evidence="1" id="KW-0732">Signal</keyword>
<dbReference type="Proteomes" id="UP000050783">
    <property type="component" value="Unassembled WGS sequence"/>
</dbReference>
<dbReference type="AlphaFoldDB" id="A0A0P1EC29"/>
<name>A0A0P1EC29_9RHOB</name>
<proteinExistence type="predicted"/>
<evidence type="ECO:0000313" key="2">
    <source>
        <dbReference type="EMBL" id="CUH45793.1"/>
    </source>
</evidence>
<dbReference type="RefSeq" id="WP_058275656.1">
    <property type="nucleotide sequence ID" value="NZ_CANLTD010000002.1"/>
</dbReference>
<feature type="chain" id="PRO_5011149100" description="Lipoprotein" evidence="1">
    <location>
        <begin position="21"/>
        <end position="67"/>
    </location>
</feature>
<dbReference type="PROSITE" id="PS51257">
    <property type="entry name" value="PROKAR_LIPOPROTEIN"/>
    <property type="match status" value="1"/>
</dbReference>
<accession>A0A0P1EC29</accession>
<evidence type="ECO:0000313" key="5">
    <source>
        <dbReference type="Proteomes" id="UP000050786"/>
    </source>
</evidence>
<feature type="signal peptide" evidence="1">
    <location>
        <begin position="1"/>
        <end position="20"/>
    </location>
</feature>
<dbReference type="EMBL" id="CYPU01000021">
    <property type="protein sequence ID" value="CUH47118.1"/>
    <property type="molecule type" value="Genomic_DNA"/>
</dbReference>
<reference evidence="5" key="1">
    <citation type="submission" date="2015-09" db="EMBL/GenBank/DDBJ databases">
        <authorList>
            <person name="Rodrigo-Torres L."/>
            <person name="Arahal D.R."/>
        </authorList>
    </citation>
    <scope>NUCLEOTIDE SEQUENCE [LARGE SCALE GENOMIC DNA]</scope>
    <source>
        <strain evidence="5">CECT 4293</strain>
    </source>
</reference>
<dbReference type="EMBL" id="CYPS01000067">
    <property type="protein sequence ID" value="CUH45793.1"/>
    <property type="molecule type" value="Genomic_DNA"/>
</dbReference>
<reference evidence="3 4" key="2">
    <citation type="submission" date="2015-09" db="EMBL/GenBank/DDBJ databases">
        <authorList>
            <consortium name="Swine Surveillance"/>
        </authorList>
    </citation>
    <scope>NUCLEOTIDE SEQUENCE [LARGE SCALE GENOMIC DNA]</scope>
    <source>
        <strain evidence="3 4">CECT 4292</strain>
        <strain evidence="2">CECT 4293</strain>
    </source>
</reference>
<evidence type="ECO:0000313" key="4">
    <source>
        <dbReference type="Proteomes" id="UP000050783"/>
    </source>
</evidence>
<organism evidence="3 4">
    <name type="scientific">Ruegeria atlantica</name>
    <dbReference type="NCBI Taxonomy" id="81569"/>
    <lineage>
        <taxon>Bacteria</taxon>
        <taxon>Pseudomonadati</taxon>
        <taxon>Pseudomonadota</taxon>
        <taxon>Alphaproteobacteria</taxon>
        <taxon>Rhodobacterales</taxon>
        <taxon>Roseobacteraceae</taxon>
        <taxon>Ruegeria</taxon>
    </lineage>
</organism>
<evidence type="ECO:0000256" key="1">
    <source>
        <dbReference type="SAM" id="SignalP"/>
    </source>
</evidence>
<keyword evidence="5" id="KW-1185">Reference proteome</keyword>
<dbReference type="GeneID" id="55492546"/>
<gene>
    <name evidence="3" type="ORF">RUA4292_01286</name>
    <name evidence="2" type="ORF">RUM4293_04710</name>
</gene>
<protein>
    <recommendedName>
        <fullName evidence="6">Lipoprotein</fullName>
    </recommendedName>
</protein>
<evidence type="ECO:0000313" key="3">
    <source>
        <dbReference type="EMBL" id="CUH47118.1"/>
    </source>
</evidence>
<evidence type="ECO:0008006" key="6">
    <source>
        <dbReference type="Google" id="ProtNLM"/>
    </source>
</evidence>